<evidence type="ECO:0000256" key="1">
    <source>
        <dbReference type="SAM" id="Phobius"/>
    </source>
</evidence>
<evidence type="ECO:0000313" key="2">
    <source>
        <dbReference type="EnsemblMetazoa" id="Aqu2.1.04673_001"/>
    </source>
</evidence>
<proteinExistence type="predicted"/>
<feature type="transmembrane region" description="Helical" evidence="1">
    <location>
        <begin position="104"/>
        <end position="125"/>
    </location>
</feature>
<dbReference type="InParanoid" id="A0A1X7SRB0"/>
<sequence>MIALSIEAILLDIRATQHHIRSGVHFSDEEMCLFVLFSFSNVLMFIYPCFQAASITRARKKYIRYLIKKYAKTDQKELVDSYVKYLQSREFGFRLYIGCIHIPFNLNVAYTSILIGAFGIVLSVLTSVAT</sequence>
<dbReference type="EnsemblMetazoa" id="Aqu2.1.04673_001">
    <property type="protein sequence ID" value="Aqu2.1.04673_001"/>
    <property type="gene ID" value="Aqu2.1.04673"/>
</dbReference>
<dbReference type="AlphaFoldDB" id="A0A1X7SRB0"/>
<keyword evidence="1" id="KW-0812">Transmembrane</keyword>
<accession>A0A1X7SRB0</accession>
<feature type="transmembrane region" description="Helical" evidence="1">
    <location>
        <begin position="33"/>
        <end position="55"/>
    </location>
</feature>
<organism evidence="2">
    <name type="scientific">Amphimedon queenslandica</name>
    <name type="common">Sponge</name>
    <dbReference type="NCBI Taxonomy" id="400682"/>
    <lineage>
        <taxon>Eukaryota</taxon>
        <taxon>Metazoa</taxon>
        <taxon>Porifera</taxon>
        <taxon>Demospongiae</taxon>
        <taxon>Heteroscleromorpha</taxon>
        <taxon>Haplosclerida</taxon>
        <taxon>Niphatidae</taxon>
        <taxon>Amphimedon</taxon>
    </lineage>
</organism>
<keyword evidence="1" id="KW-1133">Transmembrane helix</keyword>
<name>A0A1X7SRB0_AMPQE</name>
<keyword evidence="1" id="KW-0472">Membrane</keyword>
<protein>
    <submittedName>
        <fullName evidence="2">Uncharacterized protein</fullName>
    </submittedName>
</protein>
<reference evidence="2" key="1">
    <citation type="submission" date="2017-05" db="UniProtKB">
        <authorList>
            <consortium name="EnsemblMetazoa"/>
        </authorList>
    </citation>
    <scope>IDENTIFICATION</scope>
</reference>